<evidence type="ECO:0000313" key="1">
    <source>
        <dbReference type="EMBL" id="MBB3979636.1"/>
    </source>
</evidence>
<keyword evidence="2" id="KW-1185">Reference proteome</keyword>
<dbReference type="EMBL" id="JACIEE010000012">
    <property type="protein sequence ID" value="MBB3979636.1"/>
    <property type="molecule type" value="Genomic_DNA"/>
</dbReference>
<sequence length="85" mass="9372">MSYYDAAGDPVFPFARSFSPDDLNRLQQIFDDCLSECAFSIDSEQAEALGNTIIRLYAQGQRDPIAIKAAILPPFKGRAWAGRTA</sequence>
<name>A0A7W6GL14_9HYPH</name>
<accession>A0A7W6GL14</accession>
<protein>
    <submittedName>
        <fullName evidence="1">Uncharacterized protein</fullName>
    </submittedName>
</protein>
<evidence type="ECO:0000313" key="2">
    <source>
        <dbReference type="Proteomes" id="UP000574761"/>
    </source>
</evidence>
<reference evidence="1 2" key="1">
    <citation type="submission" date="2020-08" db="EMBL/GenBank/DDBJ databases">
        <title>Genomic Encyclopedia of Type Strains, Phase IV (KMG-IV): sequencing the most valuable type-strain genomes for metagenomic binning, comparative biology and taxonomic classification.</title>
        <authorList>
            <person name="Goeker M."/>
        </authorList>
    </citation>
    <scope>NUCLEOTIDE SEQUENCE [LARGE SCALE GENOMIC DNA]</scope>
    <source>
        <strain evidence="1 2">DSM 100211</strain>
    </source>
</reference>
<dbReference type="RefSeq" id="WP_183807857.1">
    <property type="nucleotide sequence ID" value="NZ_JACIEE010000012.1"/>
</dbReference>
<dbReference type="Proteomes" id="UP000574761">
    <property type="component" value="Unassembled WGS sequence"/>
</dbReference>
<gene>
    <name evidence="1" type="ORF">GGQ64_004880</name>
</gene>
<proteinExistence type="predicted"/>
<dbReference type="AlphaFoldDB" id="A0A7W6GL14"/>
<comment type="caution">
    <text evidence="1">The sequence shown here is derived from an EMBL/GenBank/DDBJ whole genome shotgun (WGS) entry which is preliminary data.</text>
</comment>
<organism evidence="1 2">
    <name type="scientific">Mycoplana azooxidifex</name>
    <dbReference type="NCBI Taxonomy" id="1636188"/>
    <lineage>
        <taxon>Bacteria</taxon>
        <taxon>Pseudomonadati</taxon>
        <taxon>Pseudomonadota</taxon>
        <taxon>Alphaproteobacteria</taxon>
        <taxon>Hyphomicrobiales</taxon>
        <taxon>Rhizobiaceae</taxon>
        <taxon>Mycoplana</taxon>
    </lineage>
</organism>